<proteinExistence type="predicted"/>
<protein>
    <recommendedName>
        <fullName evidence="4">Methyltransferase type 11 domain-containing protein</fullName>
    </recommendedName>
</protein>
<evidence type="ECO:0008006" key="4">
    <source>
        <dbReference type="Google" id="ProtNLM"/>
    </source>
</evidence>
<evidence type="ECO:0000313" key="3">
    <source>
        <dbReference type="Proteomes" id="UP000292702"/>
    </source>
</evidence>
<keyword evidence="3" id="KW-1185">Reference proteome</keyword>
<dbReference type="InterPro" id="IPR029063">
    <property type="entry name" value="SAM-dependent_MTases_sf"/>
</dbReference>
<organism evidence="2 3">
    <name type="scientific">Steccherinum ochraceum</name>
    <dbReference type="NCBI Taxonomy" id="92696"/>
    <lineage>
        <taxon>Eukaryota</taxon>
        <taxon>Fungi</taxon>
        <taxon>Dikarya</taxon>
        <taxon>Basidiomycota</taxon>
        <taxon>Agaricomycotina</taxon>
        <taxon>Agaricomycetes</taxon>
        <taxon>Polyporales</taxon>
        <taxon>Steccherinaceae</taxon>
        <taxon>Steccherinum</taxon>
    </lineage>
</organism>
<dbReference type="PANTHER" id="PTHR45036:SF1">
    <property type="entry name" value="METHYLTRANSFERASE LIKE 7A"/>
    <property type="match status" value="1"/>
</dbReference>
<reference evidence="2 3" key="1">
    <citation type="submission" date="2018-11" db="EMBL/GenBank/DDBJ databases">
        <title>Genome assembly of Steccherinum ochraceum LE-BIN_3174, the white-rot fungus of the Steccherinaceae family (The Residual Polyporoid clade, Polyporales, Basidiomycota).</title>
        <authorList>
            <person name="Fedorova T.V."/>
            <person name="Glazunova O.A."/>
            <person name="Landesman E.O."/>
            <person name="Moiseenko K.V."/>
            <person name="Psurtseva N.V."/>
            <person name="Savinova O.S."/>
            <person name="Shakhova N.V."/>
            <person name="Tyazhelova T.V."/>
            <person name="Vasina D.V."/>
        </authorList>
    </citation>
    <scope>NUCLEOTIDE SEQUENCE [LARGE SCALE GENOMIC DNA]</scope>
    <source>
        <strain evidence="2 3">LE-BIN_3174</strain>
    </source>
</reference>
<dbReference type="InterPro" id="IPR052356">
    <property type="entry name" value="Thiol_S-MT"/>
</dbReference>
<dbReference type="STRING" id="92696.A0A4R0RLZ4"/>
<sequence length="260" mass="29252">MKISKAFALLTDLRLAIQAAFFPTTRDIISTPSMLLSPSAVSQRFMAYVWDAFAGGTDQAARVVKDGLIPPYARGVVLDIGAGHGHTINYLDRTKVTKYVALEPNARMHNEIRKRAKAAGFSEEDASLLILSHGAQDTARICDSLGDTQVVDTIVSVLTICSIPSPKRTLKDLVENVLKPGGTLLFYEHVQNPKPDVAWWQWFWTPLWKTAFDGCRLDRPTHLWIDAMQVWETQELWGKEGEDPESLFWHRAGRYVKARE</sequence>
<dbReference type="AlphaFoldDB" id="A0A4R0RLZ4"/>
<dbReference type="OrthoDB" id="540004at2759"/>
<evidence type="ECO:0000313" key="2">
    <source>
        <dbReference type="EMBL" id="TCD66169.1"/>
    </source>
</evidence>
<dbReference type="Proteomes" id="UP000292702">
    <property type="component" value="Unassembled WGS sequence"/>
</dbReference>
<dbReference type="CDD" id="cd02440">
    <property type="entry name" value="AdoMet_MTases"/>
    <property type="match status" value="1"/>
</dbReference>
<dbReference type="EMBL" id="RWJN01000147">
    <property type="protein sequence ID" value="TCD66169.1"/>
    <property type="molecule type" value="Genomic_DNA"/>
</dbReference>
<dbReference type="Pfam" id="PF13489">
    <property type="entry name" value="Methyltransf_23"/>
    <property type="match status" value="1"/>
</dbReference>
<evidence type="ECO:0000256" key="1">
    <source>
        <dbReference type="SAM" id="SignalP"/>
    </source>
</evidence>
<accession>A0A4R0RLZ4</accession>
<keyword evidence="1" id="KW-0732">Signal</keyword>
<dbReference type="SUPFAM" id="SSF53335">
    <property type="entry name" value="S-adenosyl-L-methionine-dependent methyltransferases"/>
    <property type="match status" value="1"/>
</dbReference>
<dbReference type="Gene3D" id="3.40.50.150">
    <property type="entry name" value="Vaccinia Virus protein VP39"/>
    <property type="match status" value="1"/>
</dbReference>
<comment type="caution">
    <text evidence="2">The sequence shown here is derived from an EMBL/GenBank/DDBJ whole genome shotgun (WGS) entry which is preliminary data.</text>
</comment>
<name>A0A4R0RLZ4_9APHY</name>
<feature type="signal peptide" evidence="1">
    <location>
        <begin position="1"/>
        <end position="19"/>
    </location>
</feature>
<gene>
    <name evidence="2" type="ORF">EIP91_001723</name>
</gene>
<dbReference type="PANTHER" id="PTHR45036">
    <property type="entry name" value="METHYLTRANSFERASE LIKE 7B"/>
    <property type="match status" value="1"/>
</dbReference>
<feature type="chain" id="PRO_5020954885" description="Methyltransferase type 11 domain-containing protein" evidence="1">
    <location>
        <begin position="20"/>
        <end position="260"/>
    </location>
</feature>